<dbReference type="EMBL" id="BAAALT010000177">
    <property type="protein sequence ID" value="GAA1820839.1"/>
    <property type="molecule type" value="Genomic_DNA"/>
</dbReference>
<feature type="domain" description="Glycosyl transferase family 1" evidence="3">
    <location>
        <begin position="183"/>
        <end position="336"/>
    </location>
</feature>
<evidence type="ECO:0000259" key="3">
    <source>
        <dbReference type="Pfam" id="PF00534"/>
    </source>
</evidence>
<comment type="caution">
    <text evidence="5">The sequence shown here is derived from an EMBL/GenBank/DDBJ whole genome shotgun (WGS) entry which is preliminary data.</text>
</comment>
<dbReference type="RefSeq" id="WP_344136151.1">
    <property type="nucleotide sequence ID" value="NZ_BAAALT010000177.1"/>
</dbReference>
<dbReference type="CDD" id="cd03801">
    <property type="entry name" value="GT4_PimA-like"/>
    <property type="match status" value="1"/>
</dbReference>
<evidence type="ECO:0000313" key="6">
    <source>
        <dbReference type="Proteomes" id="UP001500218"/>
    </source>
</evidence>
<proteinExistence type="predicted"/>
<dbReference type="PANTHER" id="PTHR12526">
    <property type="entry name" value="GLYCOSYLTRANSFERASE"/>
    <property type="match status" value="1"/>
</dbReference>
<protein>
    <recommendedName>
        <fullName evidence="7">Glycosyltransferase</fullName>
    </recommendedName>
</protein>
<evidence type="ECO:0000259" key="4">
    <source>
        <dbReference type="Pfam" id="PF13439"/>
    </source>
</evidence>
<feature type="domain" description="Glycosyltransferase subfamily 4-like N-terminal" evidence="4">
    <location>
        <begin position="22"/>
        <end position="171"/>
    </location>
</feature>
<evidence type="ECO:0008006" key="7">
    <source>
        <dbReference type="Google" id="ProtNLM"/>
    </source>
</evidence>
<sequence length="358" mass="39088">MSGRTAAVSSVVFVTASRDWWGAEESVLTLASAARGHVRQTLLCRSEPLAQRWATEVGPTVVLALDKRRVQRLPRLHDMLWLLRHSRLLLAHDVVVLENFHLVIPGSLVKLVQRRGQRMVLDLHDKISTPRASRVLRWFAPRMDTVISVSDYVAASLADLPVDSTTIYRPVRAPTQATRRANAGRVVGIVGRIDPEKNHPVVIEAVSAAPAHLELVIRGDRADSRTGYRQRVQDLCVRLLPDRHVIQARVDRARAMDGIDILVVANPQEAMGRTIVEAQLAGVVAVVPDQGGAAELVEHLETGMVYAAGDAHSLAAVLTRLSADAPLRAGLVERAYAVASRRHDPATYARAYLGALAG</sequence>
<keyword evidence="6" id="KW-1185">Reference proteome</keyword>
<dbReference type="Pfam" id="PF13439">
    <property type="entry name" value="Glyco_transf_4"/>
    <property type="match status" value="1"/>
</dbReference>
<dbReference type="InterPro" id="IPR028098">
    <property type="entry name" value="Glyco_trans_4-like_N"/>
</dbReference>
<dbReference type="InterPro" id="IPR001296">
    <property type="entry name" value="Glyco_trans_1"/>
</dbReference>
<keyword evidence="1" id="KW-0328">Glycosyltransferase</keyword>
<dbReference type="Gene3D" id="3.40.50.2000">
    <property type="entry name" value="Glycogen Phosphorylase B"/>
    <property type="match status" value="2"/>
</dbReference>
<evidence type="ECO:0000256" key="2">
    <source>
        <dbReference type="ARBA" id="ARBA00022679"/>
    </source>
</evidence>
<organism evidence="5 6">
    <name type="scientific">Luedemannella flava</name>
    <dbReference type="NCBI Taxonomy" id="349316"/>
    <lineage>
        <taxon>Bacteria</taxon>
        <taxon>Bacillati</taxon>
        <taxon>Actinomycetota</taxon>
        <taxon>Actinomycetes</taxon>
        <taxon>Micromonosporales</taxon>
        <taxon>Micromonosporaceae</taxon>
        <taxon>Luedemannella</taxon>
    </lineage>
</organism>
<name>A0ABP4YQZ6_9ACTN</name>
<accession>A0ABP4YQZ6</accession>
<evidence type="ECO:0000313" key="5">
    <source>
        <dbReference type="EMBL" id="GAA1820839.1"/>
    </source>
</evidence>
<dbReference type="Pfam" id="PF00534">
    <property type="entry name" value="Glycos_transf_1"/>
    <property type="match status" value="1"/>
</dbReference>
<keyword evidence="2" id="KW-0808">Transferase</keyword>
<evidence type="ECO:0000256" key="1">
    <source>
        <dbReference type="ARBA" id="ARBA00022676"/>
    </source>
</evidence>
<reference evidence="6" key="1">
    <citation type="journal article" date="2019" name="Int. J. Syst. Evol. Microbiol.">
        <title>The Global Catalogue of Microorganisms (GCM) 10K type strain sequencing project: providing services to taxonomists for standard genome sequencing and annotation.</title>
        <authorList>
            <consortium name="The Broad Institute Genomics Platform"/>
            <consortium name="The Broad Institute Genome Sequencing Center for Infectious Disease"/>
            <person name="Wu L."/>
            <person name="Ma J."/>
        </authorList>
    </citation>
    <scope>NUCLEOTIDE SEQUENCE [LARGE SCALE GENOMIC DNA]</scope>
    <source>
        <strain evidence="6">JCM 13250</strain>
    </source>
</reference>
<gene>
    <name evidence="5" type="ORF">GCM10009682_46270</name>
</gene>
<dbReference type="SUPFAM" id="SSF53756">
    <property type="entry name" value="UDP-Glycosyltransferase/glycogen phosphorylase"/>
    <property type="match status" value="1"/>
</dbReference>
<dbReference type="Proteomes" id="UP001500218">
    <property type="component" value="Unassembled WGS sequence"/>
</dbReference>
<dbReference type="PANTHER" id="PTHR12526:SF627">
    <property type="entry name" value="D-RHAMNOSYLTRANSFERASE WBPZ"/>
    <property type="match status" value="1"/>
</dbReference>